<sequence>MDTLGGWMQEIRYFYKRQLSFPLSTHAQALWSYLMYRGNEAFWHFPLRLSLMELAGGTKMSVTMVKRARRELEDYGYIRHQSFGGNKPAGYYILSNIHIGQKLAPQVEQSGEAVQTAKAQKNGLHLA</sequence>
<dbReference type="InterPro" id="IPR036390">
    <property type="entry name" value="WH_DNA-bd_sf"/>
</dbReference>
<proteinExistence type="predicted"/>
<dbReference type="Proteomes" id="UP000183843">
    <property type="component" value="Unassembled WGS sequence"/>
</dbReference>
<dbReference type="EMBL" id="FOJX01000014">
    <property type="protein sequence ID" value="SFB13171.1"/>
    <property type="molecule type" value="Genomic_DNA"/>
</dbReference>
<evidence type="ECO:0000313" key="2">
    <source>
        <dbReference type="Proteomes" id="UP000183843"/>
    </source>
</evidence>
<organism evidence="1 2">
    <name type="scientific">Selenomonas ruminantium</name>
    <dbReference type="NCBI Taxonomy" id="971"/>
    <lineage>
        <taxon>Bacteria</taxon>
        <taxon>Bacillati</taxon>
        <taxon>Bacillota</taxon>
        <taxon>Negativicutes</taxon>
        <taxon>Selenomonadales</taxon>
        <taxon>Selenomonadaceae</taxon>
        <taxon>Selenomonas</taxon>
    </lineage>
</organism>
<reference evidence="1 2" key="1">
    <citation type="submission" date="2016-10" db="EMBL/GenBank/DDBJ databases">
        <authorList>
            <person name="de Groot N.N."/>
        </authorList>
    </citation>
    <scope>NUCLEOTIDE SEQUENCE [LARGE SCALE GENOMIC DNA]</scope>
    <source>
        <strain evidence="1 2">L14</strain>
    </source>
</reference>
<name>A0A1I0YJ08_SELRU</name>
<dbReference type="RefSeq" id="WP_026767753.1">
    <property type="nucleotide sequence ID" value="NZ_FOJX01000014.1"/>
</dbReference>
<evidence type="ECO:0008006" key="3">
    <source>
        <dbReference type="Google" id="ProtNLM"/>
    </source>
</evidence>
<evidence type="ECO:0000313" key="1">
    <source>
        <dbReference type="EMBL" id="SFB13171.1"/>
    </source>
</evidence>
<protein>
    <recommendedName>
        <fullName evidence="3">Helix-turn-helix domain-containing protein</fullName>
    </recommendedName>
</protein>
<dbReference type="GeneID" id="61463451"/>
<gene>
    <name evidence="1" type="ORF">SAMN05216587_11445</name>
</gene>
<accession>A0A1I0YJ08</accession>
<dbReference type="SUPFAM" id="SSF46785">
    <property type="entry name" value="Winged helix' DNA-binding domain"/>
    <property type="match status" value="1"/>
</dbReference>
<dbReference type="AlphaFoldDB" id="A0A1I0YJ08"/>